<dbReference type="OrthoDB" id="1111734at2759"/>
<feature type="domain" description="Micro-fibrillar-associated protein 1 C-terminal" evidence="3">
    <location>
        <begin position="164"/>
        <end position="373"/>
    </location>
</feature>
<keyword evidence="5" id="KW-1185">Reference proteome</keyword>
<dbReference type="EMBL" id="CAJJDP010000074">
    <property type="protein sequence ID" value="CAD8180635.1"/>
    <property type="molecule type" value="Genomic_DNA"/>
</dbReference>
<feature type="compositionally biased region" description="Basic and acidic residues" evidence="2">
    <location>
        <begin position="121"/>
        <end position="131"/>
    </location>
</feature>
<gene>
    <name evidence="4" type="ORF">POCTA_138.1.T0750131</name>
</gene>
<feature type="compositionally biased region" description="Basic and acidic residues" evidence="2">
    <location>
        <begin position="144"/>
        <end position="153"/>
    </location>
</feature>
<comment type="caution">
    <text evidence="4">The sequence shown here is derived from an EMBL/GenBank/DDBJ whole genome shotgun (WGS) entry which is preliminary data.</text>
</comment>
<accession>A0A8S1VWQ0</accession>
<feature type="region of interest" description="Disordered" evidence="2">
    <location>
        <begin position="114"/>
        <end position="162"/>
    </location>
</feature>
<reference evidence="4" key="1">
    <citation type="submission" date="2021-01" db="EMBL/GenBank/DDBJ databases">
        <authorList>
            <consortium name="Genoscope - CEA"/>
            <person name="William W."/>
        </authorList>
    </citation>
    <scope>NUCLEOTIDE SEQUENCE</scope>
</reference>
<dbReference type="InterPro" id="IPR033194">
    <property type="entry name" value="MFAP1"/>
</dbReference>
<organism evidence="4 5">
    <name type="scientific">Paramecium octaurelia</name>
    <dbReference type="NCBI Taxonomy" id="43137"/>
    <lineage>
        <taxon>Eukaryota</taxon>
        <taxon>Sar</taxon>
        <taxon>Alveolata</taxon>
        <taxon>Ciliophora</taxon>
        <taxon>Intramacronucleata</taxon>
        <taxon>Oligohymenophorea</taxon>
        <taxon>Peniculida</taxon>
        <taxon>Parameciidae</taxon>
        <taxon>Paramecium</taxon>
    </lineage>
</organism>
<evidence type="ECO:0000313" key="5">
    <source>
        <dbReference type="Proteomes" id="UP000683925"/>
    </source>
</evidence>
<keyword evidence="1" id="KW-0175">Coiled coil</keyword>
<feature type="coiled-coil region" evidence="1">
    <location>
        <begin position="178"/>
        <end position="206"/>
    </location>
</feature>
<dbReference type="OMA" id="FHNERAG"/>
<dbReference type="Pfam" id="PF06991">
    <property type="entry name" value="MFAP1"/>
    <property type="match status" value="1"/>
</dbReference>
<name>A0A8S1VWQ0_PAROT</name>
<proteinExistence type="predicted"/>
<evidence type="ECO:0000256" key="1">
    <source>
        <dbReference type="SAM" id="Coils"/>
    </source>
</evidence>
<feature type="compositionally biased region" description="Basic residues" evidence="2">
    <location>
        <begin position="132"/>
        <end position="143"/>
    </location>
</feature>
<dbReference type="Proteomes" id="UP000683925">
    <property type="component" value="Unassembled WGS sequence"/>
</dbReference>
<evidence type="ECO:0000313" key="4">
    <source>
        <dbReference type="EMBL" id="CAD8180635.1"/>
    </source>
</evidence>
<dbReference type="InterPro" id="IPR009730">
    <property type="entry name" value="MFAP1_C"/>
</dbReference>
<feature type="coiled-coil region" evidence="1">
    <location>
        <begin position="259"/>
        <end position="291"/>
    </location>
</feature>
<dbReference type="PANTHER" id="PTHR15327">
    <property type="entry name" value="MICROFIBRIL-ASSOCIATED PROTEIN"/>
    <property type="match status" value="1"/>
</dbReference>
<evidence type="ECO:0000259" key="3">
    <source>
        <dbReference type="Pfam" id="PF06991"/>
    </source>
</evidence>
<sequence>MLSNNFQVYQKPKNEFDVTYEDQVKQRKQRLWAGKPVPQQQDNSDDDIFDLPKQQEKVEIKEAEQEVQRNPQETVQTFQKVENDNYQIEVVDEEAAMMRRRRVIQSRLAEEQQLLQQEQQHNQEQKREKKQKEKKKEKKHKKKKDDIVYKNDQDDQQEEEEFQEQQKEVELLKPVFVSRVQRDQLDKIEEEEIRLKEEKAKNLERMRLENKILILNSVKADAAKAVNEDSDDGQQKLNDEDTLDETEYALWKIRELKRIKQFNDEKNKYQIEKAEIERRRNLTDMQRIQEDFKLGSDKTKMEDKTKYVFMQKYYNTGAFYKDMDDPIFQRDYNLPVGEDLWRKDNLPQILQKRRGEFGKKGNSKYTHLTQEDTTNFDPTYQVDQNIRQKFLNQQGGSKSSHNFLNQFKQS</sequence>
<protein>
    <recommendedName>
        <fullName evidence="3">Micro-fibrillar-associated protein 1 C-terminal domain-containing protein</fullName>
    </recommendedName>
</protein>
<evidence type="ECO:0000256" key="2">
    <source>
        <dbReference type="SAM" id="MobiDB-lite"/>
    </source>
</evidence>
<dbReference type="AlphaFoldDB" id="A0A8S1VWQ0"/>